<name>A0A0A9C7E7_ARUDO</name>
<dbReference type="AlphaFoldDB" id="A0A0A9C7E7"/>
<organism evidence="1">
    <name type="scientific">Arundo donax</name>
    <name type="common">Giant reed</name>
    <name type="synonym">Donax arundinaceus</name>
    <dbReference type="NCBI Taxonomy" id="35708"/>
    <lineage>
        <taxon>Eukaryota</taxon>
        <taxon>Viridiplantae</taxon>
        <taxon>Streptophyta</taxon>
        <taxon>Embryophyta</taxon>
        <taxon>Tracheophyta</taxon>
        <taxon>Spermatophyta</taxon>
        <taxon>Magnoliopsida</taxon>
        <taxon>Liliopsida</taxon>
        <taxon>Poales</taxon>
        <taxon>Poaceae</taxon>
        <taxon>PACMAD clade</taxon>
        <taxon>Arundinoideae</taxon>
        <taxon>Arundineae</taxon>
        <taxon>Arundo</taxon>
    </lineage>
</organism>
<reference evidence="1" key="1">
    <citation type="submission" date="2014-09" db="EMBL/GenBank/DDBJ databases">
        <authorList>
            <person name="Magalhaes I.L.F."/>
            <person name="Oliveira U."/>
            <person name="Santos F.R."/>
            <person name="Vidigal T.H.D.A."/>
            <person name="Brescovit A.D."/>
            <person name="Santos A.J."/>
        </authorList>
    </citation>
    <scope>NUCLEOTIDE SEQUENCE</scope>
    <source>
        <tissue evidence="1">Shoot tissue taken approximately 20 cm above the soil surface</tissue>
    </source>
</reference>
<proteinExistence type="predicted"/>
<evidence type="ECO:0000313" key="1">
    <source>
        <dbReference type="EMBL" id="JAD69335.1"/>
    </source>
</evidence>
<accession>A0A0A9C7E7</accession>
<protein>
    <submittedName>
        <fullName evidence="1">Uncharacterized protein</fullName>
    </submittedName>
</protein>
<sequence>MSESYAFYETSLWAIINHFTTVQ</sequence>
<dbReference type="EMBL" id="GBRH01228560">
    <property type="protein sequence ID" value="JAD69335.1"/>
    <property type="molecule type" value="Transcribed_RNA"/>
</dbReference>
<reference evidence="1" key="2">
    <citation type="journal article" date="2015" name="Data Brief">
        <title>Shoot transcriptome of the giant reed, Arundo donax.</title>
        <authorList>
            <person name="Barrero R.A."/>
            <person name="Guerrero F.D."/>
            <person name="Moolhuijzen P."/>
            <person name="Goolsby J.A."/>
            <person name="Tidwell J."/>
            <person name="Bellgard S.E."/>
            <person name="Bellgard M.I."/>
        </authorList>
    </citation>
    <scope>NUCLEOTIDE SEQUENCE</scope>
    <source>
        <tissue evidence="1">Shoot tissue taken approximately 20 cm above the soil surface</tissue>
    </source>
</reference>